<feature type="region of interest" description="Disordered" evidence="3">
    <location>
        <begin position="552"/>
        <end position="585"/>
    </location>
</feature>
<feature type="region of interest" description="Disordered" evidence="3">
    <location>
        <begin position="93"/>
        <end position="112"/>
    </location>
</feature>
<comment type="caution">
    <text evidence="7">The sequence shown here is derived from an EMBL/GenBank/DDBJ whole genome shotgun (WGS) entry which is preliminary data.</text>
</comment>
<feature type="compositionally biased region" description="Basic and acidic residues" evidence="3">
    <location>
        <begin position="576"/>
        <end position="585"/>
    </location>
</feature>
<dbReference type="InterPro" id="IPR005381">
    <property type="entry name" value="Znf-XS_domain"/>
</dbReference>
<dbReference type="Gene3D" id="3.30.70.2890">
    <property type="entry name" value="XS domain"/>
    <property type="match status" value="1"/>
</dbReference>
<feature type="domain" description="XS" evidence="4">
    <location>
        <begin position="320"/>
        <end position="427"/>
    </location>
</feature>
<accession>A0A2U1LTF1</accession>
<evidence type="ECO:0000256" key="2">
    <source>
        <dbReference type="ARBA" id="ARBA00023158"/>
    </source>
</evidence>
<name>A0A2U1LTF1_ARTAN</name>
<feature type="compositionally biased region" description="Acidic residues" evidence="3">
    <location>
        <begin position="205"/>
        <end position="219"/>
    </location>
</feature>
<dbReference type="Pfam" id="PF03468">
    <property type="entry name" value="XS"/>
    <property type="match status" value="1"/>
</dbReference>
<reference evidence="7 8" key="1">
    <citation type="journal article" date="2018" name="Mol. Plant">
        <title>The genome of Artemisia annua provides insight into the evolution of Asteraceae family and artemisinin biosynthesis.</title>
        <authorList>
            <person name="Shen Q."/>
            <person name="Zhang L."/>
            <person name="Liao Z."/>
            <person name="Wang S."/>
            <person name="Yan T."/>
            <person name="Shi P."/>
            <person name="Liu M."/>
            <person name="Fu X."/>
            <person name="Pan Q."/>
            <person name="Wang Y."/>
            <person name="Lv Z."/>
            <person name="Lu X."/>
            <person name="Zhang F."/>
            <person name="Jiang W."/>
            <person name="Ma Y."/>
            <person name="Chen M."/>
            <person name="Hao X."/>
            <person name="Li L."/>
            <person name="Tang Y."/>
            <person name="Lv G."/>
            <person name="Zhou Y."/>
            <person name="Sun X."/>
            <person name="Brodelius P.E."/>
            <person name="Rose J.K.C."/>
            <person name="Tang K."/>
        </authorList>
    </citation>
    <scope>NUCLEOTIDE SEQUENCE [LARGE SCALE GENOMIC DNA]</scope>
    <source>
        <strain evidence="8">cv. Huhao1</strain>
        <tissue evidence="7">Leaf</tissue>
    </source>
</reference>
<dbReference type="InterPro" id="IPR045177">
    <property type="entry name" value="FDM1-5/IDN2"/>
</dbReference>
<dbReference type="GO" id="GO:0080188">
    <property type="term" value="P:gene silencing by siRNA-directed DNA methylation"/>
    <property type="evidence" value="ECO:0007669"/>
    <property type="project" value="InterPro"/>
</dbReference>
<evidence type="ECO:0000259" key="4">
    <source>
        <dbReference type="Pfam" id="PF03468"/>
    </source>
</evidence>
<keyword evidence="8" id="KW-1185">Reference proteome</keyword>
<proteinExistence type="predicted"/>
<evidence type="ECO:0000313" key="7">
    <source>
        <dbReference type="EMBL" id="PWA52282.1"/>
    </source>
</evidence>
<dbReference type="EMBL" id="PKPP01007843">
    <property type="protein sequence ID" value="PWA52282.1"/>
    <property type="molecule type" value="Genomic_DNA"/>
</dbReference>
<keyword evidence="2" id="KW-0943">RNA-mediated gene silencing</keyword>
<dbReference type="InterPro" id="IPR005379">
    <property type="entry name" value="FDM1-5/IDN2_XH"/>
</dbReference>
<dbReference type="PANTHER" id="PTHR21596">
    <property type="entry name" value="RIBONUCLEASE P SUBUNIT P38"/>
    <property type="match status" value="1"/>
</dbReference>
<evidence type="ECO:0000259" key="6">
    <source>
        <dbReference type="Pfam" id="PF03470"/>
    </source>
</evidence>
<dbReference type="InterPro" id="IPR038588">
    <property type="entry name" value="XS_domain_sf"/>
</dbReference>
<sequence>MEAKKGMYLESELYKSCSTYRRYLVRGSCNGLLCLSLHGDIPYVTSFAVIHPFKKEFYELPPMQRLLGGPYYLSEDSRGRVHFLLPASRPDSAPVPASHRVDTGTPGMLAESELPNKTTTYSLHEGFGSFEQKRGLINKDIHHREQFVRVLPEKRTVGGSQCRGLLVSQQTHAYLNPPNYSSPVHFPRVSLPIILRHNHCGEMDISSDEGSESDFSDSEIQEKKDKPLQQLRNGTLKVKYPHGILRCPFCAGKKKQNFKYKDLHQHASGVSKGSSNRNAKQKANHLALAMYLENELAGEAEQPLKVAAPIPAPPVSEENDLFCWPWTGIVVNIVKEAENGKDVKDSKYWMQRFERYKPESVEILWDDEKQSAQALVRFNSHWTGFKEAMEFEKSFEASRHSKKQWTDSERPIGSKIYAWLARANDHKSQGPIGEYLRSKRELKSISDLVQEATPSRNKKVVELVTENDMMNENLDDLQIKFNQKSMSLSRLLLEKDDLYQRFCEETKKMERLSQEHVQRVFDEQERLKEDLEKWGKNLDSWSKELNKREALTEREKQKLDEEKRKNESQNTSLHMASEEQKKADESVLRLVEEQKREKEEALKKVLELERQLDAKQKLEMEIEELKGKMQVMSHLGDDTKVQEEIKKMNDELEAKMEAMDSIEDMNQTLFKKERQSNDELQEARKELIKGMQDTLNGRANIRLRRMGEIDMEVFYDACKMRFGQEEAKIKASELCTMWQDKLKDAGWHPFKVVIVNDEPKQVIKEDDEMLRDLKAEWATSIHDAVVAALIETNECNASGSYVVSELWNFKENRKATLKEVISYILKNIKNLKRKRS</sequence>
<evidence type="ECO:0000313" key="8">
    <source>
        <dbReference type="Proteomes" id="UP000245207"/>
    </source>
</evidence>
<dbReference type="STRING" id="35608.A0A2U1LTF1"/>
<dbReference type="AlphaFoldDB" id="A0A2U1LTF1"/>
<evidence type="ECO:0000259" key="5">
    <source>
        <dbReference type="Pfam" id="PF03469"/>
    </source>
</evidence>
<dbReference type="OrthoDB" id="1892195at2759"/>
<keyword evidence="1" id="KW-0175">Coiled coil</keyword>
<dbReference type="Pfam" id="PF03469">
    <property type="entry name" value="XH"/>
    <property type="match status" value="1"/>
</dbReference>
<feature type="domain" description="Zinc finger-XS" evidence="6">
    <location>
        <begin position="247"/>
        <end position="289"/>
    </location>
</feature>
<organism evidence="7 8">
    <name type="scientific">Artemisia annua</name>
    <name type="common">Sweet wormwood</name>
    <dbReference type="NCBI Taxonomy" id="35608"/>
    <lineage>
        <taxon>Eukaryota</taxon>
        <taxon>Viridiplantae</taxon>
        <taxon>Streptophyta</taxon>
        <taxon>Embryophyta</taxon>
        <taxon>Tracheophyta</taxon>
        <taxon>Spermatophyta</taxon>
        <taxon>Magnoliopsida</taxon>
        <taxon>eudicotyledons</taxon>
        <taxon>Gunneridae</taxon>
        <taxon>Pentapetalae</taxon>
        <taxon>asterids</taxon>
        <taxon>campanulids</taxon>
        <taxon>Asterales</taxon>
        <taxon>Asteraceae</taxon>
        <taxon>Asteroideae</taxon>
        <taxon>Anthemideae</taxon>
        <taxon>Artemisiinae</taxon>
        <taxon>Artemisia</taxon>
    </lineage>
</organism>
<gene>
    <name evidence="7" type="ORF">CTI12_AA457350</name>
</gene>
<evidence type="ECO:0000256" key="3">
    <source>
        <dbReference type="SAM" id="MobiDB-lite"/>
    </source>
</evidence>
<dbReference type="Proteomes" id="UP000245207">
    <property type="component" value="Unassembled WGS sequence"/>
</dbReference>
<feature type="compositionally biased region" description="Basic and acidic residues" evidence="3">
    <location>
        <begin position="552"/>
        <end position="567"/>
    </location>
</feature>
<dbReference type="InterPro" id="IPR005380">
    <property type="entry name" value="XS_domain"/>
</dbReference>
<feature type="region of interest" description="Disordered" evidence="3">
    <location>
        <begin position="202"/>
        <end position="233"/>
    </location>
</feature>
<evidence type="ECO:0000256" key="1">
    <source>
        <dbReference type="ARBA" id="ARBA00023054"/>
    </source>
</evidence>
<dbReference type="PANTHER" id="PTHR21596:SF3">
    <property type="entry name" value="FACTOR OF DNA METHYLATION 1-RELATED"/>
    <property type="match status" value="1"/>
</dbReference>
<feature type="domain" description="Factor of DNA methylation 1-5/IDN2" evidence="5">
    <location>
        <begin position="704"/>
        <end position="834"/>
    </location>
</feature>
<dbReference type="Pfam" id="PF03470">
    <property type="entry name" value="zf-XS"/>
    <property type="match status" value="1"/>
</dbReference>
<protein>
    <submittedName>
        <fullName evidence="7">XH/XS domain-containing protein</fullName>
    </submittedName>
</protein>